<keyword evidence="1" id="KW-0472">Membrane</keyword>
<dbReference type="EMBL" id="FLRI01000618">
    <property type="protein sequence ID" value="SBT85051.1"/>
    <property type="molecule type" value="Genomic_DNA"/>
</dbReference>
<dbReference type="AlphaFoldDB" id="A0A1D3JGC2"/>
<keyword evidence="1" id="KW-1133">Transmembrane helix</keyword>
<reference evidence="2 3" key="1">
    <citation type="submission" date="2016-06" db="EMBL/GenBank/DDBJ databases">
        <authorList>
            <consortium name="Pathogen Informatics"/>
        </authorList>
    </citation>
    <scope>NUCLEOTIDE SEQUENCE [LARGE SCALE GENOMIC DNA]</scope>
    <source>
        <strain evidence="2">PocGH01</strain>
    </source>
</reference>
<evidence type="ECO:0000256" key="1">
    <source>
        <dbReference type="SAM" id="Phobius"/>
    </source>
</evidence>
<keyword evidence="3" id="KW-1185">Reference proteome</keyword>
<name>A0A1D3JGC2_PLAOA</name>
<organism evidence="2 3">
    <name type="scientific">Plasmodium ovale</name>
    <name type="common">malaria parasite P. ovale</name>
    <dbReference type="NCBI Taxonomy" id="36330"/>
    <lineage>
        <taxon>Eukaryota</taxon>
        <taxon>Sar</taxon>
        <taxon>Alveolata</taxon>
        <taxon>Apicomplexa</taxon>
        <taxon>Aconoidasida</taxon>
        <taxon>Haemosporida</taxon>
        <taxon>Plasmodiidae</taxon>
        <taxon>Plasmodium</taxon>
        <taxon>Plasmodium (Plasmodium)</taxon>
    </lineage>
</organism>
<dbReference type="Pfam" id="PF05795">
    <property type="entry name" value="Plasmodium_Vir"/>
    <property type="match status" value="1"/>
</dbReference>
<dbReference type="VEuPathDB" id="PlasmoDB:PocGH01_00062000"/>
<protein>
    <submittedName>
        <fullName evidence="2">PIR protein</fullName>
    </submittedName>
</protein>
<evidence type="ECO:0000313" key="2">
    <source>
        <dbReference type="EMBL" id="SBT85051.1"/>
    </source>
</evidence>
<feature type="transmembrane region" description="Helical" evidence="1">
    <location>
        <begin position="247"/>
        <end position="269"/>
    </location>
</feature>
<proteinExistence type="predicted"/>
<sequence length="324" mass="38457">MEKCASLYTHLNSHREYSHLDNPKEIIDSDHCKEENGEIYKDHLFKNLCYKFATNFTYLIINWGRHENNDKCKYLNLWVYDKLIHNFNINQEDISQSDIIKDINKLWNNYSELFPACSFKNYKISVSEFNNMKYLYDYSQNYDTLKHRSDTTDIDCKKYYCSYIKKNIEVYTTVKDECSSHKDTELCKIFKLIKDDKKPDALFTEFACSSEHVDNNLIEAEKSSNKGLEGSLIFQERYLSTSSSTDLAVKSIFSILGISVISFFLAYRYSPFGNWFRKKILRINRIWNTIYPEEKKELFDNNLEIEDPNFEKGISIKFHPMINS</sequence>
<gene>
    <name evidence="2" type="primary">PocGH01_00062000</name>
    <name evidence="2" type="ORF">POCGH01_00062000</name>
</gene>
<dbReference type="Proteomes" id="UP000242942">
    <property type="component" value="Unassembled WGS sequence"/>
</dbReference>
<keyword evidence="1" id="KW-0812">Transmembrane</keyword>
<dbReference type="VEuPathDB" id="PlasmoDB:POWCR01_000224000"/>
<dbReference type="OrthoDB" id="381419at2759"/>
<accession>A0A1D3JGC2</accession>
<evidence type="ECO:0000313" key="3">
    <source>
        <dbReference type="Proteomes" id="UP000242942"/>
    </source>
</evidence>
<dbReference type="InterPro" id="IPR008780">
    <property type="entry name" value="Plasmodium_Vir"/>
</dbReference>